<dbReference type="GO" id="GO:0009451">
    <property type="term" value="P:RNA modification"/>
    <property type="evidence" value="ECO:0007669"/>
    <property type="project" value="InterPro"/>
</dbReference>
<evidence type="ECO:0000259" key="5">
    <source>
        <dbReference type="Pfam" id="PF12706"/>
    </source>
</evidence>
<keyword evidence="2" id="KW-0809">Transit peptide</keyword>
<feature type="compositionally biased region" description="Polar residues" evidence="4">
    <location>
        <begin position="286"/>
        <end position="297"/>
    </location>
</feature>
<dbReference type="Pfam" id="PF12706">
    <property type="entry name" value="Lactamase_B_2"/>
    <property type="match status" value="1"/>
</dbReference>
<evidence type="ECO:0000256" key="1">
    <source>
        <dbReference type="ARBA" id="ARBA00022737"/>
    </source>
</evidence>
<dbReference type="FunFam" id="1.25.40.10:FF:001155">
    <property type="entry name" value="Pentatricopeptide repeat protein PPR1106-17"/>
    <property type="match status" value="1"/>
</dbReference>
<dbReference type="AlphaFoldDB" id="A2XK21"/>
<dbReference type="Pfam" id="PF01535">
    <property type="entry name" value="PPR"/>
    <property type="match status" value="2"/>
</dbReference>
<proteinExistence type="predicted"/>
<feature type="repeat" description="PPR" evidence="3">
    <location>
        <begin position="716"/>
        <end position="750"/>
    </location>
</feature>
<organism evidence="6 7">
    <name type="scientific">Oryza sativa subsp. indica</name>
    <name type="common">Rice</name>
    <dbReference type="NCBI Taxonomy" id="39946"/>
    <lineage>
        <taxon>Eukaryota</taxon>
        <taxon>Viridiplantae</taxon>
        <taxon>Streptophyta</taxon>
        <taxon>Embryophyta</taxon>
        <taxon>Tracheophyta</taxon>
        <taxon>Spermatophyta</taxon>
        <taxon>Magnoliopsida</taxon>
        <taxon>Liliopsida</taxon>
        <taxon>Poales</taxon>
        <taxon>Poaceae</taxon>
        <taxon>BOP clade</taxon>
        <taxon>Oryzoideae</taxon>
        <taxon>Oryzeae</taxon>
        <taxon>Oryzinae</taxon>
        <taxon>Oryza</taxon>
        <taxon>Oryza sativa</taxon>
    </lineage>
</organism>
<dbReference type="NCBIfam" id="TIGR00756">
    <property type="entry name" value="PPR"/>
    <property type="match status" value="6"/>
</dbReference>
<name>A2XK21_ORYSI</name>
<dbReference type="Pfam" id="PF13041">
    <property type="entry name" value="PPR_2"/>
    <property type="match status" value="4"/>
</dbReference>
<accession>A2XK21</accession>
<evidence type="ECO:0000313" key="7">
    <source>
        <dbReference type="Proteomes" id="UP000007015"/>
    </source>
</evidence>
<dbReference type="InterPro" id="IPR001279">
    <property type="entry name" value="Metallo-B-lactamas"/>
</dbReference>
<dbReference type="FunFam" id="1.25.40.10:FF:000285">
    <property type="entry name" value="Pentatricopeptide repeat-containing protein, chloroplastic"/>
    <property type="match status" value="1"/>
</dbReference>
<feature type="domain" description="Metallo-beta-lactamase" evidence="5">
    <location>
        <begin position="68"/>
        <end position="274"/>
    </location>
</feature>
<feature type="repeat" description="PPR" evidence="3">
    <location>
        <begin position="514"/>
        <end position="548"/>
    </location>
</feature>
<dbReference type="CDD" id="cd16279">
    <property type="entry name" value="metallo-hydrolase-like_MBL-fold"/>
    <property type="match status" value="1"/>
</dbReference>
<dbReference type="Proteomes" id="UP000007015">
    <property type="component" value="Chromosome 3"/>
</dbReference>
<dbReference type="GO" id="GO:0003723">
    <property type="term" value="F:RNA binding"/>
    <property type="evidence" value="ECO:0007669"/>
    <property type="project" value="InterPro"/>
</dbReference>
<dbReference type="EMBL" id="CM000128">
    <property type="protein sequence ID" value="EAY91181.1"/>
    <property type="molecule type" value="Genomic_DNA"/>
</dbReference>
<dbReference type="FunFam" id="1.25.40.10:FF:000730">
    <property type="entry name" value="Pentatricopeptide repeat-containing protein, chloroplastic"/>
    <property type="match status" value="1"/>
</dbReference>
<sequence>MESSSSVIFLGTGCSGALPEARCLIHPSTPPCPVCSHSLSLPPERNPNYRCNTSLLIDYCQHDGIHKYILIDVGKTFREQVLRWFSHHKIPYVDSIILTHEHADAVLGLDDVWVVQPSGCRNGLGKVPIFLTHFTMNSVAARFPYLLKNKLEEGDEGSQVIQLDWTIIEGDIDKPFVSSGLEFVPLPVMHGEDYVCLGFLFGRRSRIAYLSDVSRILPRTEHAISKSGAGQLDLLILETNELHGEGDAGSCHLTLSQTLNAVKRISPKRALLIGMNHEFEHHKENQTLAEWSSSLSPTVRGGNAAPRRPLARSFSAKNRSPRARNRHAAAGDGGGYGSPEQEGRGESSLPDAEALASSLRDCGGADGVRRVHAVAVRSLDSLGTFVANNLISAYARFDEVSDARKVFDEMPERSVVSWTAMMNAYLKLGHYGEVVRLFFDMVGSGVQGNSLTFVCLLKSCGERCDAKLGQQVHCCIVKGGWSNVIVDSAIAHFYAQCGDVASASAIFDKMASRDVISWTTMITAYVQHGHGGQALRMFSEMVSEGFRPNEFTVCSVLKACAEEKAVRFGKQLHCAVLKKMYKNDIHIGSALVTMYARCGEVFDAQAVFDMMPRRNTITWTSMISGYAQSGHGEKAIFLFRKMKMRRVFVNNLTIVGLLSACGSLQSLYLGKELHAQIIKNSMEDNLQIGSTLVWFYCKCGEYTYAARILEAMPDRDAISWTALISGYNNLGHNVEALKSLDDMLWDGVKPNTYTYSSALKACAKLEALQYGRKIHGFVNKTQDFSNVFVGSSLIDMYMRCGKVDEARRVFDAMPEHNLVTWKVIITGFAQNGLCEEALKYMYLMQQEGHEVDDFVLSTVLTSCGDLQWKSISFSDSVAGSVSARQ</sequence>
<dbReference type="PANTHER" id="PTHR47926">
    <property type="entry name" value="PENTATRICOPEPTIDE REPEAT-CONTAINING PROTEIN"/>
    <property type="match status" value="1"/>
</dbReference>
<dbReference type="FunFam" id="1.25.40.10:FF:000338">
    <property type="entry name" value="Pentatricopeptide repeat-containing protein, chloroplastic"/>
    <property type="match status" value="1"/>
</dbReference>
<dbReference type="FunFam" id="1.25.40.10:FF:000073">
    <property type="entry name" value="Pentatricopeptide repeat-containing protein chloroplastic"/>
    <property type="match status" value="1"/>
</dbReference>
<dbReference type="InterPro" id="IPR046960">
    <property type="entry name" value="PPR_At4g14850-like_plant"/>
</dbReference>
<gene>
    <name evidence="6" type="ORF">OsI_12790</name>
</gene>
<dbReference type="HOGENOM" id="CLU_325821_0_0_1"/>
<dbReference type="InterPro" id="IPR011990">
    <property type="entry name" value="TPR-like_helical_dom_sf"/>
</dbReference>
<protein>
    <recommendedName>
        <fullName evidence="5">Metallo-beta-lactamase domain-containing protein</fullName>
    </recommendedName>
</protein>
<evidence type="ECO:0000256" key="2">
    <source>
        <dbReference type="ARBA" id="ARBA00022946"/>
    </source>
</evidence>
<keyword evidence="1" id="KW-0677">Repeat</keyword>
<dbReference type="Gramene" id="BGIOSGA010152-TA">
    <property type="protein sequence ID" value="BGIOSGA010152-PA"/>
    <property type="gene ID" value="BGIOSGA010152"/>
</dbReference>
<feature type="repeat" description="PPR" evidence="3">
    <location>
        <begin position="786"/>
        <end position="820"/>
    </location>
</feature>
<evidence type="ECO:0000256" key="3">
    <source>
        <dbReference type="PROSITE-ProRule" id="PRU00708"/>
    </source>
</evidence>
<dbReference type="STRING" id="39946.A2XK21"/>
<dbReference type="Gene3D" id="1.25.40.10">
    <property type="entry name" value="Tetratricopeptide repeat domain"/>
    <property type="match status" value="5"/>
</dbReference>
<dbReference type="SUPFAM" id="SSF56281">
    <property type="entry name" value="Metallo-hydrolase/oxidoreductase"/>
    <property type="match status" value="1"/>
</dbReference>
<evidence type="ECO:0000313" key="6">
    <source>
        <dbReference type="EMBL" id="EAY91181.1"/>
    </source>
</evidence>
<dbReference type="InterPro" id="IPR036866">
    <property type="entry name" value="RibonucZ/Hydroxyglut_hydro"/>
</dbReference>
<keyword evidence="7" id="KW-1185">Reference proteome</keyword>
<feature type="repeat" description="PPR" evidence="3">
    <location>
        <begin position="615"/>
        <end position="649"/>
    </location>
</feature>
<dbReference type="Gene3D" id="3.60.15.10">
    <property type="entry name" value="Ribonuclease Z/Hydroxyacylglutathione hydrolase-like"/>
    <property type="match status" value="1"/>
</dbReference>
<dbReference type="PROSITE" id="PS51375">
    <property type="entry name" value="PPR"/>
    <property type="match status" value="5"/>
</dbReference>
<feature type="region of interest" description="Disordered" evidence="4">
    <location>
        <begin position="284"/>
        <end position="352"/>
    </location>
</feature>
<reference evidence="6 7" key="1">
    <citation type="journal article" date="2005" name="PLoS Biol.">
        <title>The genomes of Oryza sativa: a history of duplications.</title>
        <authorList>
            <person name="Yu J."/>
            <person name="Wang J."/>
            <person name="Lin W."/>
            <person name="Li S."/>
            <person name="Li H."/>
            <person name="Zhou J."/>
            <person name="Ni P."/>
            <person name="Dong W."/>
            <person name="Hu S."/>
            <person name="Zeng C."/>
            <person name="Zhang J."/>
            <person name="Zhang Y."/>
            <person name="Li R."/>
            <person name="Xu Z."/>
            <person name="Li S."/>
            <person name="Li X."/>
            <person name="Zheng H."/>
            <person name="Cong L."/>
            <person name="Lin L."/>
            <person name="Yin J."/>
            <person name="Geng J."/>
            <person name="Li G."/>
            <person name="Shi J."/>
            <person name="Liu J."/>
            <person name="Lv H."/>
            <person name="Li J."/>
            <person name="Wang J."/>
            <person name="Deng Y."/>
            <person name="Ran L."/>
            <person name="Shi X."/>
            <person name="Wang X."/>
            <person name="Wu Q."/>
            <person name="Li C."/>
            <person name="Ren X."/>
            <person name="Wang J."/>
            <person name="Wang X."/>
            <person name="Li D."/>
            <person name="Liu D."/>
            <person name="Zhang X."/>
            <person name="Ji Z."/>
            <person name="Zhao W."/>
            <person name="Sun Y."/>
            <person name="Zhang Z."/>
            <person name="Bao J."/>
            <person name="Han Y."/>
            <person name="Dong L."/>
            <person name="Ji J."/>
            <person name="Chen P."/>
            <person name="Wu S."/>
            <person name="Liu J."/>
            <person name="Xiao Y."/>
            <person name="Bu D."/>
            <person name="Tan J."/>
            <person name="Yang L."/>
            <person name="Ye C."/>
            <person name="Zhang J."/>
            <person name="Xu J."/>
            <person name="Zhou Y."/>
            <person name="Yu Y."/>
            <person name="Zhang B."/>
            <person name="Zhuang S."/>
            <person name="Wei H."/>
            <person name="Liu B."/>
            <person name="Lei M."/>
            <person name="Yu H."/>
            <person name="Li Y."/>
            <person name="Xu H."/>
            <person name="Wei S."/>
            <person name="He X."/>
            <person name="Fang L."/>
            <person name="Zhang Z."/>
            <person name="Zhang Y."/>
            <person name="Huang X."/>
            <person name="Su Z."/>
            <person name="Tong W."/>
            <person name="Li J."/>
            <person name="Tong Z."/>
            <person name="Li S."/>
            <person name="Ye J."/>
            <person name="Wang L."/>
            <person name="Fang L."/>
            <person name="Lei T."/>
            <person name="Chen C."/>
            <person name="Chen H."/>
            <person name="Xu Z."/>
            <person name="Li H."/>
            <person name="Huang H."/>
            <person name="Zhang F."/>
            <person name="Xu H."/>
            <person name="Li N."/>
            <person name="Zhao C."/>
            <person name="Li S."/>
            <person name="Dong L."/>
            <person name="Huang Y."/>
            <person name="Li L."/>
            <person name="Xi Y."/>
            <person name="Qi Q."/>
            <person name="Li W."/>
            <person name="Zhang B."/>
            <person name="Hu W."/>
            <person name="Zhang Y."/>
            <person name="Tian X."/>
            <person name="Jiao Y."/>
            <person name="Liang X."/>
            <person name="Jin J."/>
            <person name="Gao L."/>
            <person name="Zheng W."/>
            <person name="Hao B."/>
            <person name="Liu S."/>
            <person name="Wang W."/>
            <person name="Yuan L."/>
            <person name="Cao M."/>
            <person name="McDermott J."/>
            <person name="Samudrala R."/>
            <person name="Wang J."/>
            <person name="Wong G.K."/>
            <person name="Yang H."/>
        </authorList>
    </citation>
    <scope>NUCLEOTIDE SEQUENCE [LARGE SCALE GENOMIC DNA]</scope>
    <source>
        <strain evidence="7">cv. 93-11</strain>
    </source>
</reference>
<feature type="repeat" description="PPR" evidence="3">
    <location>
        <begin position="414"/>
        <end position="448"/>
    </location>
</feature>
<evidence type="ECO:0000256" key="4">
    <source>
        <dbReference type="SAM" id="MobiDB-lite"/>
    </source>
</evidence>
<dbReference type="InterPro" id="IPR002885">
    <property type="entry name" value="PPR_rpt"/>
</dbReference>
<dbReference type="PANTHER" id="PTHR47926:SF503">
    <property type="entry name" value="PENTATRICOPEPTIDE REPEAT-CONTAINING PROTEIN"/>
    <property type="match status" value="1"/>
</dbReference>